<keyword evidence="3" id="KW-1185">Reference proteome</keyword>
<comment type="caution">
    <text evidence="2">The sequence shown here is derived from an EMBL/GenBank/DDBJ whole genome shotgun (WGS) entry which is preliminary data.</text>
</comment>
<proteinExistence type="predicted"/>
<evidence type="ECO:0000256" key="1">
    <source>
        <dbReference type="SAM" id="MobiDB-lite"/>
    </source>
</evidence>
<accession>A0ABD6CEZ0</accession>
<evidence type="ECO:0000313" key="2">
    <source>
        <dbReference type="EMBL" id="MFD1588941.1"/>
    </source>
</evidence>
<dbReference type="RefSeq" id="WP_247378594.1">
    <property type="nucleotide sequence ID" value="NZ_JALLGV010000005.1"/>
</dbReference>
<dbReference type="Gene3D" id="2.60.40.10">
    <property type="entry name" value="Immunoglobulins"/>
    <property type="match status" value="1"/>
</dbReference>
<reference evidence="2 3" key="1">
    <citation type="journal article" date="2019" name="Int. J. Syst. Evol. Microbiol.">
        <title>The Global Catalogue of Microorganisms (GCM) 10K type strain sequencing project: providing services to taxonomists for standard genome sequencing and annotation.</title>
        <authorList>
            <consortium name="The Broad Institute Genomics Platform"/>
            <consortium name="The Broad Institute Genome Sequencing Center for Infectious Disease"/>
            <person name="Wu L."/>
            <person name="Ma J."/>
        </authorList>
    </citation>
    <scope>NUCLEOTIDE SEQUENCE [LARGE SCALE GENOMIC DNA]</scope>
    <source>
        <strain evidence="2 3">CGMCC 1.12125</strain>
    </source>
</reference>
<dbReference type="AlphaFoldDB" id="A0ABD6CEZ0"/>
<gene>
    <name evidence="2" type="ORF">ACFR9U_18335</name>
</gene>
<organism evidence="2 3">
    <name type="scientific">Halorientalis brevis</name>
    <dbReference type="NCBI Taxonomy" id="1126241"/>
    <lineage>
        <taxon>Archaea</taxon>
        <taxon>Methanobacteriati</taxon>
        <taxon>Methanobacteriota</taxon>
        <taxon>Stenosarchaea group</taxon>
        <taxon>Halobacteria</taxon>
        <taxon>Halobacteriales</taxon>
        <taxon>Haloarculaceae</taxon>
        <taxon>Halorientalis</taxon>
    </lineage>
</organism>
<evidence type="ECO:0000313" key="3">
    <source>
        <dbReference type="Proteomes" id="UP001597119"/>
    </source>
</evidence>
<sequence length="272" mass="28845">MSRKSYAVLLAVVVVATVGGMYFLNQQPATNATGTPARDPVDGVQQANGSIDDRQQSERKAGAKQSGSGLDAAGRQANGQFAVTNISAPGQLKMGDTIAVEATIANLGQEPTTRTAQYILAGERYQERAVTLDPDESTTIRFEQNTMGIGLETGGYYTGVLVGAHGDMSPVTFYKGYDVDNIDYPDTVTAGEEFVIDAEVKNYNQFDDEQVLEYRLDGDVLARKSLALESDEEVTTSLRIDTAGVEPGTYVHGITANGSGSHGTITVESGNG</sequence>
<protein>
    <recommendedName>
        <fullName evidence="4">CARDB domain-containing protein</fullName>
    </recommendedName>
</protein>
<dbReference type="InterPro" id="IPR013783">
    <property type="entry name" value="Ig-like_fold"/>
</dbReference>
<feature type="region of interest" description="Disordered" evidence="1">
    <location>
        <begin position="28"/>
        <end position="72"/>
    </location>
</feature>
<dbReference type="EMBL" id="JBHUDJ010000014">
    <property type="protein sequence ID" value="MFD1588941.1"/>
    <property type="molecule type" value="Genomic_DNA"/>
</dbReference>
<name>A0ABD6CEZ0_9EURY</name>
<evidence type="ECO:0008006" key="4">
    <source>
        <dbReference type="Google" id="ProtNLM"/>
    </source>
</evidence>
<feature type="compositionally biased region" description="Basic and acidic residues" evidence="1">
    <location>
        <begin position="51"/>
        <end position="61"/>
    </location>
</feature>
<dbReference type="Proteomes" id="UP001597119">
    <property type="component" value="Unassembled WGS sequence"/>
</dbReference>